<organism evidence="1">
    <name type="scientific">marine sediment metagenome</name>
    <dbReference type="NCBI Taxonomy" id="412755"/>
    <lineage>
        <taxon>unclassified sequences</taxon>
        <taxon>metagenomes</taxon>
        <taxon>ecological metagenomes</taxon>
    </lineage>
</organism>
<proteinExistence type="predicted"/>
<feature type="non-terminal residue" evidence="1">
    <location>
        <position position="1"/>
    </location>
</feature>
<protein>
    <submittedName>
        <fullName evidence="1">Uncharacterized protein</fullName>
    </submittedName>
</protein>
<dbReference type="AlphaFoldDB" id="A0A0F8YM49"/>
<evidence type="ECO:0000313" key="1">
    <source>
        <dbReference type="EMBL" id="KKK82437.1"/>
    </source>
</evidence>
<accession>A0A0F8YM49</accession>
<reference evidence="1" key="1">
    <citation type="journal article" date="2015" name="Nature">
        <title>Complex archaea that bridge the gap between prokaryotes and eukaryotes.</title>
        <authorList>
            <person name="Spang A."/>
            <person name="Saw J.H."/>
            <person name="Jorgensen S.L."/>
            <person name="Zaremba-Niedzwiedzka K."/>
            <person name="Martijn J."/>
            <person name="Lind A.E."/>
            <person name="van Eijk R."/>
            <person name="Schleper C."/>
            <person name="Guy L."/>
            <person name="Ettema T.J."/>
        </authorList>
    </citation>
    <scope>NUCLEOTIDE SEQUENCE</scope>
</reference>
<sequence>FGGDVFTAKNGSGITDGKNKVRREDKINMLRKSKFRFKFSQGFTMTDRNKIQTKKGGFFEFDKYCFECSNCRRKFDYAEHITTISKNSVEQVIKEALKNKLKVKEFRKKLTEFGIYIYL</sequence>
<name>A0A0F8YM49_9ZZZZ</name>
<comment type="caution">
    <text evidence="1">The sequence shown here is derived from an EMBL/GenBank/DDBJ whole genome shotgun (WGS) entry which is preliminary data.</text>
</comment>
<gene>
    <name evidence="1" type="ORF">LCGC14_2803420</name>
</gene>
<dbReference type="EMBL" id="LAZR01052674">
    <property type="protein sequence ID" value="KKK82437.1"/>
    <property type="molecule type" value="Genomic_DNA"/>
</dbReference>